<feature type="transmembrane region" description="Helical" evidence="1">
    <location>
        <begin position="225"/>
        <end position="246"/>
    </location>
</feature>
<dbReference type="Pfam" id="PF12811">
    <property type="entry name" value="BaxI_1"/>
    <property type="match status" value="1"/>
</dbReference>
<feature type="transmembrane region" description="Helical" evidence="1">
    <location>
        <begin position="153"/>
        <end position="174"/>
    </location>
</feature>
<proteinExistence type="predicted"/>
<dbReference type="InterPro" id="IPR010539">
    <property type="entry name" value="BaxI_1-like"/>
</dbReference>
<dbReference type="Proteomes" id="UP001204615">
    <property type="component" value="Unassembled WGS sequence"/>
</dbReference>
<dbReference type="PANTHER" id="PTHR41282:SF1">
    <property type="entry name" value="CONSERVED TRANSMEMBRANE PROTEIN-RELATED"/>
    <property type="match status" value="1"/>
</dbReference>
<keyword evidence="1" id="KW-0812">Transmembrane</keyword>
<name>A0ABT1FBV9_9GAMM</name>
<sequence length="251" mass="26914">MRTGNPVLQEKTFQGLFAEGERMTMNGTIAKSGLLLLLIVVTGSFTWHRFLDAAAGGNLAQAVAAVSPFLWGGLIAGFVLAMVTAFAPRWAGITAPLYAIAEGFALGGLSAMMELRYAGTVLQAVMLTLAVLAVMLTLYRTGIIKVTDRFRTGVVAATGGIALLYLVDIGLRAFTHIQIPFIHESGALGIGFSLLVVGLAALNLTLDFDLIDRGATQGAPKYMEWYGAFALMVTLVWLYLEILRLLSKARR</sequence>
<keyword evidence="1" id="KW-0472">Membrane</keyword>
<reference evidence="2 3" key="1">
    <citation type="submission" date="2022-06" db="EMBL/GenBank/DDBJ databases">
        <title>Dyella sp. Sa strain:Sa Genome sequencing.</title>
        <authorList>
            <person name="Park S."/>
        </authorList>
    </citation>
    <scope>NUCLEOTIDE SEQUENCE [LARGE SCALE GENOMIC DNA]</scope>
    <source>
        <strain evidence="2 3">Sa</strain>
    </source>
</reference>
<evidence type="ECO:0000256" key="1">
    <source>
        <dbReference type="SAM" id="Phobius"/>
    </source>
</evidence>
<keyword evidence="3" id="KW-1185">Reference proteome</keyword>
<dbReference type="PANTHER" id="PTHR41282">
    <property type="entry name" value="CONSERVED TRANSMEMBRANE PROTEIN-RELATED"/>
    <property type="match status" value="1"/>
</dbReference>
<feature type="transmembrane region" description="Helical" evidence="1">
    <location>
        <begin position="59"/>
        <end position="84"/>
    </location>
</feature>
<protein>
    <submittedName>
        <fullName evidence="2">Bax inhibitor-1/YccA family protein</fullName>
    </submittedName>
</protein>
<organism evidence="2 3">
    <name type="scientific">Dyella lutea</name>
    <dbReference type="NCBI Taxonomy" id="2950441"/>
    <lineage>
        <taxon>Bacteria</taxon>
        <taxon>Pseudomonadati</taxon>
        <taxon>Pseudomonadota</taxon>
        <taxon>Gammaproteobacteria</taxon>
        <taxon>Lysobacterales</taxon>
        <taxon>Rhodanobacteraceae</taxon>
        <taxon>Dyella</taxon>
    </lineage>
</organism>
<evidence type="ECO:0000313" key="3">
    <source>
        <dbReference type="Proteomes" id="UP001204615"/>
    </source>
</evidence>
<gene>
    <name evidence="2" type="ORF">NC595_12395</name>
</gene>
<accession>A0ABT1FBV9</accession>
<feature type="transmembrane region" description="Helical" evidence="1">
    <location>
        <begin position="29"/>
        <end position="47"/>
    </location>
</feature>
<feature type="transmembrane region" description="Helical" evidence="1">
    <location>
        <begin position="121"/>
        <end position="141"/>
    </location>
</feature>
<feature type="transmembrane region" description="Helical" evidence="1">
    <location>
        <begin position="186"/>
        <end position="205"/>
    </location>
</feature>
<dbReference type="RefSeq" id="WP_253566914.1">
    <property type="nucleotide sequence ID" value="NZ_JAMZEK010000003.1"/>
</dbReference>
<dbReference type="EMBL" id="JAMZEK010000003">
    <property type="protein sequence ID" value="MCP1374860.1"/>
    <property type="molecule type" value="Genomic_DNA"/>
</dbReference>
<comment type="caution">
    <text evidence="2">The sequence shown here is derived from an EMBL/GenBank/DDBJ whole genome shotgun (WGS) entry which is preliminary data.</text>
</comment>
<dbReference type="PIRSF" id="PIRSF009160">
    <property type="entry name" value="UCP009160"/>
    <property type="match status" value="1"/>
</dbReference>
<keyword evidence="1" id="KW-1133">Transmembrane helix</keyword>
<evidence type="ECO:0000313" key="2">
    <source>
        <dbReference type="EMBL" id="MCP1374860.1"/>
    </source>
</evidence>
<feature type="transmembrane region" description="Helical" evidence="1">
    <location>
        <begin position="90"/>
        <end position="109"/>
    </location>
</feature>